<keyword evidence="13" id="KW-1185">Reference proteome</keyword>
<protein>
    <submittedName>
        <fullName evidence="12">Putative replication protein</fullName>
    </submittedName>
</protein>
<dbReference type="GO" id="GO:0004519">
    <property type="term" value="F:endonuclease activity"/>
    <property type="evidence" value="ECO:0007669"/>
    <property type="project" value="UniProtKB-KW"/>
</dbReference>
<dbReference type="GO" id="GO:0046872">
    <property type="term" value="F:metal ion binding"/>
    <property type="evidence" value="ECO:0007669"/>
    <property type="project" value="UniProtKB-KW"/>
</dbReference>
<keyword evidence="7" id="KW-0255">Endonuclease</keyword>
<dbReference type="OrthoDB" id="3236652at2"/>
<dbReference type="STRING" id="77635.BISU_0470"/>
<dbReference type="GO" id="GO:0000166">
    <property type="term" value="F:nucleotide binding"/>
    <property type="evidence" value="ECO:0007669"/>
    <property type="project" value="UniProtKB-KW"/>
</dbReference>
<dbReference type="GO" id="GO:0016787">
    <property type="term" value="F:hydrolase activity"/>
    <property type="evidence" value="ECO:0007669"/>
    <property type="project" value="UniProtKB-KW"/>
</dbReference>
<proteinExistence type="predicted"/>
<keyword evidence="3" id="KW-0235">DNA replication</keyword>
<gene>
    <name evidence="12" type="ORF">BISU_0470</name>
</gene>
<dbReference type="InterPro" id="IPR049912">
    <property type="entry name" value="CRESS_DNA_REP"/>
</dbReference>
<dbReference type="Pfam" id="PF02407">
    <property type="entry name" value="Viral_Rep"/>
    <property type="match status" value="1"/>
</dbReference>
<keyword evidence="10" id="KW-0238">DNA-binding</keyword>
<dbReference type="PROSITE" id="PS52020">
    <property type="entry name" value="CRESS_DNA_REP"/>
    <property type="match status" value="1"/>
</dbReference>
<dbReference type="Proteomes" id="UP000029055">
    <property type="component" value="Unassembled WGS sequence"/>
</dbReference>
<evidence type="ECO:0000256" key="1">
    <source>
        <dbReference type="ARBA" id="ARBA00022679"/>
    </source>
</evidence>
<keyword evidence="4" id="KW-0540">Nuclease</keyword>
<keyword evidence="9" id="KW-0190">Covalent protein-DNA linkage</keyword>
<evidence type="ECO:0000256" key="5">
    <source>
        <dbReference type="ARBA" id="ARBA00022723"/>
    </source>
</evidence>
<evidence type="ECO:0000256" key="8">
    <source>
        <dbReference type="ARBA" id="ARBA00022801"/>
    </source>
</evidence>
<dbReference type="eggNOG" id="ENOG502ZAWR">
    <property type="taxonomic scope" value="Bacteria"/>
</dbReference>
<reference evidence="12 13" key="1">
    <citation type="submission" date="2014-03" db="EMBL/GenBank/DDBJ databases">
        <title>Genomics of Bifidobacteria.</title>
        <authorList>
            <person name="Ventura M."/>
            <person name="Milani C."/>
            <person name="Lugli G.A."/>
        </authorList>
    </citation>
    <scope>NUCLEOTIDE SEQUENCE [LARGE SCALE GENOMIC DNA]</scope>
    <source>
        <strain evidence="12 13">LMG 11597</strain>
    </source>
</reference>
<comment type="caution">
    <text evidence="12">The sequence shown here is derived from an EMBL/GenBank/DDBJ whole genome shotgun (WGS) entry which is preliminary data.</text>
</comment>
<dbReference type="GO" id="GO:0003677">
    <property type="term" value="F:DNA binding"/>
    <property type="evidence" value="ECO:0007669"/>
    <property type="project" value="UniProtKB-KW"/>
</dbReference>
<keyword evidence="2" id="KW-0548">Nucleotidyltransferase</keyword>
<evidence type="ECO:0000256" key="9">
    <source>
        <dbReference type="ARBA" id="ARBA00023124"/>
    </source>
</evidence>
<dbReference type="RefSeq" id="WP_024463305.1">
    <property type="nucleotide sequence ID" value="NZ_JGZR01000006.1"/>
</dbReference>
<evidence type="ECO:0000256" key="4">
    <source>
        <dbReference type="ARBA" id="ARBA00022722"/>
    </source>
</evidence>
<keyword evidence="5" id="KW-0479">Metal-binding</keyword>
<evidence type="ECO:0000256" key="3">
    <source>
        <dbReference type="ARBA" id="ARBA00022705"/>
    </source>
</evidence>
<accession>A0A087E893</accession>
<dbReference type="AlphaFoldDB" id="A0A087E893"/>
<keyword evidence="6" id="KW-0547">Nucleotide-binding</keyword>
<evidence type="ECO:0000259" key="11">
    <source>
        <dbReference type="PROSITE" id="PS52020"/>
    </source>
</evidence>
<dbReference type="EMBL" id="JGZR01000006">
    <property type="protein sequence ID" value="KFJ03994.1"/>
    <property type="molecule type" value="Genomic_DNA"/>
</dbReference>
<name>A0A087E893_9BIFI</name>
<organism evidence="12 13">
    <name type="scientific">Bifidobacterium subtile</name>
    <dbReference type="NCBI Taxonomy" id="77635"/>
    <lineage>
        <taxon>Bacteria</taxon>
        <taxon>Bacillati</taxon>
        <taxon>Actinomycetota</taxon>
        <taxon>Actinomycetes</taxon>
        <taxon>Bifidobacteriales</taxon>
        <taxon>Bifidobacteriaceae</taxon>
        <taxon>Bifidobacterium</taxon>
    </lineage>
</organism>
<dbReference type="GO" id="GO:0006260">
    <property type="term" value="P:DNA replication"/>
    <property type="evidence" value="ECO:0007669"/>
    <property type="project" value="UniProtKB-KW"/>
</dbReference>
<keyword evidence="1" id="KW-0808">Transferase</keyword>
<evidence type="ECO:0000256" key="7">
    <source>
        <dbReference type="ARBA" id="ARBA00022759"/>
    </source>
</evidence>
<feature type="domain" description="CRESS-DNA virus Rep endonuclease" evidence="11">
    <location>
        <begin position="36"/>
        <end position="136"/>
    </location>
</feature>
<dbReference type="Gene3D" id="3.40.1310.20">
    <property type="match status" value="1"/>
</dbReference>
<keyword evidence="8" id="KW-0378">Hydrolase</keyword>
<evidence type="ECO:0000256" key="10">
    <source>
        <dbReference type="ARBA" id="ARBA00023125"/>
    </source>
</evidence>
<dbReference type="GO" id="GO:0016779">
    <property type="term" value="F:nucleotidyltransferase activity"/>
    <property type="evidence" value="ECO:0007669"/>
    <property type="project" value="UniProtKB-KW"/>
</dbReference>
<sequence>MKSYISAAAWHAKADPIKAYNIKNPEHTKRLPPVDNVRATAWMLTIPASKHLIDEVKDTLESGCYAAIFSEEAGSHTGYRHYQTLAVYKSRATGTQVRGMFSDAHVEPAKKVIDACRQYVSKERTHISGPYSIGHCDDVPGMEITPQEERRKDIYDYLNTKIEDGWHYLDFVRDPEYRAWALTHKQQILDLTEAHEEETFGNTDRGLLLPDGVHRALSVDYIWGPTEVHKTGEVLDLYGRKNVFKTKLSKPFPFDNYKGQEVLLLDDFRSDLRFNDLITILDSYPYDTNIKGSHAWACWTKVVISANIPLSEQYPNLSERKDPLLRRFEHGIVFEKATPDVALPYASREDAMKGVRNDGGVNGVPGFAPSWKRAASSASSTRMDGSGFTDDDFDRLLNR</sequence>
<evidence type="ECO:0000256" key="2">
    <source>
        <dbReference type="ARBA" id="ARBA00022695"/>
    </source>
</evidence>
<evidence type="ECO:0000313" key="13">
    <source>
        <dbReference type="Proteomes" id="UP000029055"/>
    </source>
</evidence>
<evidence type="ECO:0000256" key="6">
    <source>
        <dbReference type="ARBA" id="ARBA00022741"/>
    </source>
</evidence>
<evidence type="ECO:0000313" key="12">
    <source>
        <dbReference type="EMBL" id="KFJ03994.1"/>
    </source>
</evidence>